<keyword evidence="6 8" id="KW-0472">Membrane</keyword>
<comment type="caution">
    <text evidence="10">The sequence shown here is derived from an EMBL/GenBank/DDBJ whole genome shotgun (WGS) entry which is preliminary data.</text>
</comment>
<dbReference type="Proteomes" id="UP000230638">
    <property type="component" value="Unassembled WGS sequence"/>
</dbReference>
<dbReference type="HAMAP" id="MF_01148">
    <property type="entry name" value="Lnt"/>
    <property type="match status" value="1"/>
</dbReference>
<evidence type="ECO:0000313" key="11">
    <source>
        <dbReference type="Proteomes" id="UP000230638"/>
    </source>
</evidence>
<dbReference type="GO" id="GO:0005886">
    <property type="term" value="C:plasma membrane"/>
    <property type="evidence" value="ECO:0007669"/>
    <property type="project" value="UniProtKB-SubCell"/>
</dbReference>
<evidence type="ECO:0000259" key="9">
    <source>
        <dbReference type="PROSITE" id="PS50263"/>
    </source>
</evidence>
<evidence type="ECO:0000256" key="6">
    <source>
        <dbReference type="ARBA" id="ARBA00023136"/>
    </source>
</evidence>
<keyword evidence="3 8" id="KW-0808">Transferase</keyword>
<dbReference type="PANTHER" id="PTHR38686">
    <property type="entry name" value="APOLIPOPROTEIN N-ACYLTRANSFERASE"/>
    <property type="match status" value="1"/>
</dbReference>
<comment type="pathway">
    <text evidence="8">Protein modification; lipoprotein biosynthesis (N-acyl transfer).</text>
</comment>
<dbReference type="PANTHER" id="PTHR38686:SF1">
    <property type="entry name" value="APOLIPOPROTEIN N-ACYLTRANSFERASE"/>
    <property type="match status" value="1"/>
</dbReference>
<keyword evidence="7 8" id="KW-0012">Acyltransferase</keyword>
<dbReference type="NCBIfam" id="TIGR00546">
    <property type="entry name" value="lnt"/>
    <property type="match status" value="1"/>
</dbReference>
<evidence type="ECO:0000256" key="3">
    <source>
        <dbReference type="ARBA" id="ARBA00022679"/>
    </source>
</evidence>
<accession>A0A2H0CVF6</accession>
<evidence type="ECO:0000313" key="10">
    <source>
        <dbReference type="EMBL" id="PIP73408.1"/>
    </source>
</evidence>
<dbReference type="GO" id="GO:0016410">
    <property type="term" value="F:N-acyltransferase activity"/>
    <property type="evidence" value="ECO:0007669"/>
    <property type="project" value="UniProtKB-UniRule"/>
</dbReference>
<gene>
    <name evidence="8 10" type="primary">lnt</name>
    <name evidence="10" type="ORF">COW88_02205</name>
</gene>
<feature type="transmembrane region" description="Helical" evidence="8">
    <location>
        <begin position="69"/>
        <end position="89"/>
    </location>
</feature>
<evidence type="ECO:0000256" key="1">
    <source>
        <dbReference type="ARBA" id="ARBA00004651"/>
    </source>
</evidence>
<organism evidence="10 11">
    <name type="scientific">Candidatus Lloydbacteria bacterium CG22_combo_CG10-13_8_21_14_all_47_15</name>
    <dbReference type="NCBI Taxonomy" id="1974635"/>
    <lineage>
        <taxon>Bacteria</taxon>
        <taxon>Candidatus Lloydiibacteriota</taxon>
    </lineage>
</organism>
<dbReference type="UniPathway" id="UPA00666"/>
<feature type="transmembrane region" description="Helical" evidence="8">
    <location>
        <begin position="215"/>
        <end position="236"/>
    </location>
</feature>
<keyword evidence="4 8" id="KW-0812">Transmembrane</keyword>
<evidence type="ECO:0000256" key="5">
    <source>
        <dbReference type="ARBA" id="ARBA00022989"/>
    </source>
</evidence>
<reference evidence="10 11" key="1">
    <citation type="submission" date="2017-09" db="EMBL/GenBank/DDBJ databases">
        <title>Depth-based differentiation of microbial function through sediment-hosted aquifers and enrichment of novel symbionts in the deep terrestrial subsurface.</title>
        <authorList>
            <person name="Probst A.J."/>
            <person name="Ladd B."/>
            <person name="Jarett J.K."/>
            <person name="Geller-Mcgrath D.E."/>
            <person name="Sieber C.M."/>
            <person name="Emerson J.B."/>
            <person name="Anantharaman K."/>
            <person name="Thomas B.C."/>
            <person name="Malmstrom R."/>
            <person name="Stieglmeier M."/>
            <person name="Klingl A."/>
            <person name="Woyke T."/>
            <person name="Ryan C.M."/>
            <person name="Banfield J.F."/>
        </authorList>
    </citation>
    <scope>NUCLEOTIDE SEQUENCE [LARGE SCALE GENOMIC DNA]</scope>
    <source>
        <strain evidence="10">CG22_combo_CG10-13_8_21_14_all_47_15</strain>
    </source>
</reference>
<protein>
    <recommendedName>
        <fullName evidence="8">Apolipoprotein N-acyltransferase</fullName>
        <shortName evidence="8">ALP N-acyltransferase</shortName>
        <ecNumber evidence="8">2.3.1.269</ecNumber>
    </recommendedName>
</protein>
<feature type="transmembrane region" description="Helical" evidence="8">
    <location>
        <begin position="146"/>
        <end position="168"/>
    </location>
</feature>
<feature type="domain" description="CN hydrolase" evidence="9">
    <location>
        <begin position="247"/>
        <end position="492"/>
    </location>
</feature>
<comment type="function">
    <text evidence="8">Catalyzes the phospholipid dependent N-acylation of the N-terminal cysteine of apolipoprotein, the last step in lipoprotein maturation.</text>
</comment>
<dbReference type="Pfam" id="PF20154">
    <property type="entry name" value="LNT_N"/>
    <property type="match status" value="1"/>
</dbReference>
<dbReference type="SUPFAM" id="SSF56317">
    <property type="entry name" value="Carbon-nitrogen hydrolase"/>
    <property type="match status" value="1"/>
</dbReference>
<evidence type="ECO:0000256" key="7">
    <source>
        <dbReference type="ARBA" id="ARBA00023315"/>
    </source>
</evidence>
<dbReference type="AlphaFoldDB" id="A0A2H0CVF6"/>
<comment type="catalytic activity">
    <reaction evidence="8">
        <text>N-terminal S-1,2-diacyl-sn-glyceryl-L-cysteinyl-[lipoprotein] + a glycerophospholipid = N-acyl-S-1,2-diacyl-sn-glyceryl-L-cysteinyl-[lipoprotein] + a 2-acyl-sn-glycero-3-phospholipid + H(+)</text>
        <dbReference type="Rhea" id="RHEA:48228"/>
        <dbReference type="Rhea" id="RHEA-COMP:14681"/>
        <dbReference type="Rhea" id="RHEA-COMP:14684"/>
        <dbReference type="ChEBI" id="CHEBI:15378"/>
        <dbReference type="ChEBI" id="CHEBI:136912"/>
        <dbReference type="ChEBI" id="CHEBI:140656"/>
        <dbReference type="ChEBI" id="CHEBI:140657"/>
        <dbReference type="ChEBI" id="CHEBI:140660"/>
        <dbReference type="EC" id="2.3.1.269"/>
    </reaction>
</comment>
<dbReference type="InterPro" id="IPR045378">
    <property type="entry name" value="LNT_N"/>
</dbReference>
<dbReference type="InterPro" id="IPR003010">
    <property type="entry name" value="C-N_Hydrolase"/>
</dbReference>
<dbReference type="GO" id="GO:0042158">
    <property type="term" value="P:lipoprotein biosynthetic process"/>
    <property type="evidence" value="ECO:0007669"/>
    <property type="project" value="UniProtKB-UniRule"/>
</dbReference>
<dbReference type="InterPro" id="IPR004563">
    <property type="entry name" value="Apolipo_AcylTrfase"/>
</dbReference>
<name>A0A2H0CVF6_9BACT</name>
<feature type="transmembrane region" description="Helical" evidence="8">
    <location>
        <begin position="20"/>
        <end position="38"/>
    </location>
</feature>
<dbReference type="PROSITE" id="PS50263">
    <property type="entry name" value="CN_HYDROLASE"/>
    <property type="match status" value="1"/>
</dbReference>
<evidence type="ECO:0000256" key="4">
    <source>
        <dbReference type="ARBA" id="ARBA00022692"/>
    </source>
</evidence>
<sequence>MYYTSVYRSGTIVMNIIHQFLKSIFFAPVLSVLLLWLSLPYMSAGFFVWIALVPLFLFVNLSSTTRKKVFVGALFAGTLYGIAVLYPLASLNAWWWIDTNSFFWVHKDSLLKVFLVLLAAFGGGLFFALFFTAYKQFSTSRMRDVFIFPILWALMEWAREFFVLGFTWGHLGYALHNEVYILQVAKFAGIYGLGFLVVFANMLFYFIFTDKRRRIAAAFVIVAVIFCVSLYGYVVVHAGVLDRQTELRVAVINQNLKTEESVGINGYTAYLELIDEALTGNPDVIVVPENAFPFFVIRHDTRLPLQYDNPDYVIKEWFDGLALLSQEHPDVSLVIGMHTDDDGTRYNSLVVMEDGLVEGVYNKQVLLPLAEESSESGKETHIEPLGKGVGAQEVSVGGRPITPLICSEVIFPRLASLSDSIFIVNISNDSVFNAPLAAKQNHSIAKLRAVENGKYLLRSVKGGISSIINPFGQTMVESGLGERGVLYAVVRVPSIKNNQ</sequence>
<dbReference type="EC" id="2.3.1.269" evidence="8"/>
<keyword evidence="5 8" id="KW-1133">Transmembrane helix</keyword>
<dbReference type="InterPro" id="IPR036526">
    <property type="entry name" value="C-N_Hydrolase_sf"/>
</dbReference>
<keyword evidence="2 8" id="KW-1003">Cell membrane</keyword>
<proteinExistence type="inferred from homology"/>
<dbReference type="Gene3D" id="3.60.110.10">
    <property type="entry name" value="Carbon-nitrogen hydrolase"/>
    <property type="match status" value="1"/>
</dbReference>
<feature type="transmembrane region" description="Helical" evidence="8">
    <location>
        <begin position="109"/>
        <end position="134"/>
    </location>
</feature>
<dbReference type="EMBL" id="PCTL01000021">
    <property type="protein sequence ID" value="PIP73408.1"/>
    <property type="molecule type" value="Genomic_DNA"/>
</dbReference>
<keyword evidence="10" id="KW-0449">Lipoprotein</keyword>
<comment type="subcellular location">
    <subcellularLocation>
        <location evidence="1 8">Cell membrane</location>
        <topology evidence="1 8">Multi-pass membrane protein</topology>
    </subcellularLocation>
</comment>
<feature type="transmembrane region" description="Helical" evidence="8">
    <location>
        <begin position="188"/>
        <end position="208"/>
    </location>
</feature>
<dbReference type="Pfam" id="PF00795">
    <property type="entry name" value="CN_hydrolase"/>
    <property type="match status" value="1"/>
</dbReference>
<evidence type="ECO:0000256" key="2">
    <source>
        <dbReference type="ARBA" id="ARBA00022475"/>
    </source>
</evidence>
<feature type="transmembrane region" description="Helical" evidence="8">
    <location>
        <begin position="44"/>
        <end position="62"/>
    </location>
</feature>
<evidence type="ECO:0000256" key="8">
    <source>
        <dbReference type="HAMAP-Rule" id="MF_01148"/>
    </source>
</evidence>
<comment type="similarity">
    <text evidence="8">Belongs to the CN hydrolase family. Apolipoprotein N-acyltransferase subfamily.</text>
</comment>